<reference evidence="3 4" key="2">
    <citation type="journal article" date="2013" name="Plant Cell Physiol.">
        <title>Rice Annotation Project Database (RAP-DB): an integrative and interactive database for rice genomics.</title>
        <authorList>
            <person name="Sakai H."/>
            <person name="Lee S.S."/>
            <person name="Tanaka T."/>
            <person name="Numa H."/>
            <person name="Kim J."/>
            <person name="Kawahara Y."/>
            <person name="Wakimoto H."/>
            <person name="Yang C.C."/>
            <person name="Iwamoto M."/>
            <person name="Abe T."/>
            <person name="Yamada Y."/>
            <person name="Muto A."/>
            <person name="Inokuchi H."/>
            <person name="Ikemura T."/>
            <person name="Matsumoto T."/>
            <person name="Sasaki T."/>
            <person name="Itoh T."/>
        </authorList>
    </citation>
    <scope>NUCLEOTIDE SEQUENCE [LARGE SCALE GENOMIC DNA]</scope>
    <source>
        <strain evidence="4">cv. Nipponbare</strain>
    </source>
</reference>
<dbReference type="ExpressionAtlas" id="A0A0P0W5M2">
    <property type="expression patterns" value="baseline and differential"/>
</dbReference>
<organism evidence="3 4">
    <name type="scientific">Oryza sativa subsp. japonica</name>
    <name type="common">Rice</name>
    <dbReference type="NCBI Taxonomy" id="39947"/>
    <lineage>
        <taxon>Eukaryota</taxon>
        <taxon>Viridiplantae</taxon>
        <taxon>Streptophyta</taxon>
        <taxon>Embryophyta</taxon>
        <taxon>Tracheophyta</taxon>
        <taxon>Spermatophyta</taxon>
        <taxon>Magnoliopsida</taxon>
        <taxon>Liliopsida</taxon>
        <taxon>Poales</taxon>
        <taxon>Poaceae</taxon>
        <taxon>BOP clade</taxon>
        <taxon>Oryzoideae</taxon>
        <taxon>Oryzeae</taxon>
        <taxon>Oryzinae</taxon>
        <taxon>Oryza</taxon>
        <taxon>Oryza sativa</taxon>
    </lineage>
</organism>
<dbReference type="PANTHER" id="PTHR32263">
    <property type="entry name" value="INACTIVE POLY [ADP-RIBOSE] POLYMERASE SRO4-RELATED"/>
    <property type="match status" value="1"/>
</dbReference>
<dbReference type="AlphaFoldDB" id="A0A0P0W5M2"/>
<evidence type="ECO:0000313" key="4">
    <source>
        <dbReference type="Proteomes" id="UP000059680"/>
    </source>
</evidence>
<dbReference type="InterPro" id="IPR057823">
    <property type="entry name" value="WWE_RCD1"/>
</dbReference>
<dbReference type="Proteomes" id="UP000059680">
    <property type="component" value="Chromosome 3"/>
</dbReference>
<dbReference type="EMBL" id="AP014959">
    <property type="protein sequence ID" value="BAS87431.1"/>
    <property type="molecule type" value="Genomic_DNA"/>
</dbReference>
<gene>
    <name evidence="3" type="ordered locus">Os03g0854800</name>
    <name evidence="3" type="ORF">OSNPB_030854800</name>
</gene>
<dbReference type="Gramene" id="Os03t0854800-01">
    <property type="protein sequence ID" value="Os03t0854800-01"/>
    <property type="gene ID" value="Os03g0854800"/>
</dbReference>
<dbReference type="InterPro" id="IPR044964">
    <property type="entry name" value="RCD1/SRO1-5"/>
</dbReference>
<name>A0A0P0W5M2_ORYSJ</name>
<proteinExistence type="predicted"/>
<accession>A0A0P0W5M2</accession>
<feature type="domain" description="RCD1 WWE" evidence="2">
    <location>
        <begin position="75"/>
        <end position="153"/>
    </location>
</feature>
<feature type="region of interest" description="Disordered" evidence="1">
    <location>
        <begin position="32"/>
        <end position="56"/>
    </location>
</feature>
<evidence type="ECO:0000313" key="3">
    <source>
        <dbReference type="EMBL" id="BAS87431.1"/>
    </source>
</evidence>
<reference evidence="3 4" key="3">
    <citation type="journal article" date="2013" name="Rice">
        <title>Improvement of the Oryza sativa Nipponbare reference genome using next generation sequence and optical map data.</title>
        <authorList>
            <person name="Kawahara Y."/>
            <person name="de la Bastide M."/>
            <person name="Hamilton J.P."/>
            <person name="Kanamori H."/>
            <person name="McCombie W.R."/>
            <person name="Ouyang S."/>
            <person name="Schwartz D.C."/>
            <person name="Tanaka T."/>
            <person name="Wu J."/>
            <person name="Zhou S."/>
            <person name="Childs K.L."/>
            <person name="Davidson R.M."/>
            <person name="Lin H."/>
            <person name="Quesada-Ocampo L."/>
            <person name="Vaillancourt B."/>
            <person name="Sakai H."/>
            <person name="Lee S.S."/>
            <person name="Kim J."/>
            <person name="Numa H."/>
            <person name="Itoh T."/>
            <person name="Buell C.R."/>
            <person name="Matsumoto T."/>
        </authorList>
    </citation>
    <scope>NUCLEOTIDE SEQUENCE [LARGE SCALE GENOMIC DNA]</scope>
    <source>
        <strain evidence="4">cv. Nipponbare</strain>
    </source>
</reference>
<keyword evidence="4" id="KW-1185">Reference proteome</keyword>
<reference evidence="4" key="1">
    <citation type="journal article" date="2005" name="Nature">
        <title>The map-based sequence of the rice genome.</title>
        <authorList>
            <consortium name="International rice genome sequencing project (IRGSP)"/>
            <person name="Matsumoto T."/>
            <person name="Wu J."/>
            <person name="Kanamori H."/>
            <person name="Katayose Y."/>
            <person name="Fujisawa M."/>
            <person name="Namiki N."/>
            <person name="Mizuno H."/>
            <person name="Yamamoto K."/>
            <person name="Antonio B.A."/>
            <person name="Baba T."/>
            <person name="Sakata K."/>
            <person name="Nagamura Y."/>
            <person name="Aoki H."/>
            <person name="Arikawa K."/>
            <person name="Arita K."/>
            <person name="Bito T."/>
            <person name="Chiden Y."/>
            <person name="Fujitsuka N."/>
            <person name="Fukunaka R."/>
            <person name="Hamada M."/>
            <person name="Harada C."/>
            <person name="Hayashi A."/>
            <person name="Hijishita S."/>
            <person name="Honda M."/>
            <person name="Hosokawa S."/>
            <person name="Ichikawa Y."/>
            <person name="Idonuma A."/>
            <person name="Iijima M."/>
            <person name="Ikeda M."/>
            <person name="Ikeno M."/>
            <person name="Ito K."/>
            <person name="Ito S."/>
            <person name="Ito T."/>
            <person name="Ito Y."/>
            <person name="Ito Y."/>
            <person name="Iwabuchi A."/>
            <person name="Kamiya K."/>
            <person name="Karasawa W."/>
            <person name="Kurita K."/>
            <person name="Katagiri S."/>
            <person name="Kikuta A."/>
            <person name="Kobayashi H."/>
            <person name="Kobayashi N."/>
            <person name="Machita K."/>
            <person name="Maehara T."/>
            <person name="Masukawa M."/>
            <person name="Mizubayashi T."/>
            <person name="Mukai Y."/>
            <person name="Nagasaki H."/>
            <person name="Nagata Y."/>
            <person name="Naito S."/>
            <person name="Nakashima M."/>
            <person name="Nakama Y."/>
            <person name="Nakamichi Y."/>
            <person name="Nakamura M."/>
            <person name="Meguro A."/>
            <person name="Negishi M."/>
            <person name="Ohta I."/>
            <person name="Ohta T."/>
            <person name="Okamoto M."/>
            <person name="Ono N."/>
            <person name="Saji S."/>
            <person name="Sakaguchi M."/>
            <person name="Sakai K."/>
            <person name="Shibata M."/>
            <person name="Shimokawa T."/>
            <person name="Song J."/>
            <person name="Takazaki Y."/>
            <person name="Terasawa K."/>
            <person name="Tsugane M."/>
            <person name="Tsuji K."/>
            <person name="Ueda S."/>
            <person name="Waki K."/>
            <person name="Yamagata H."/>
            <person name="Yamamoto M."/>
            <person name="Yamamoto S."/>
            <person name="Yamane H."/>
            <person name="Yoshiki S."/>
            <person name="Yoshihara R."/>
            <person name="Yukawa K."/>
            <person name="Zhong H."/>
            <person name="Yano M."/>
            <person name="Yuan Q."/>
            <person name="Ouyang S."/>
            <person name="Liu J."/>
            <person name="Jones K.M."/>
            <person name="Gansberger K."/>
            <person name="Moffat K."/>
            <person name="Hill J."/>
            <person name="Bera J."/>
            <person name="Fadrosh D."/>
            <person name="Jin S."/>
            <person name="Johri S."/>
            <person name="Kim M."/>
            <person name="Overton L."/>
            <person name="Reardon M."/>
            <person name="Tsitrin T."/>
            <person name="Vuong H."/>
            <person name="Weaver B."/>
            <person name="Ciecko A."/>
            <person name="Tallon L."/>
            <person name="Jackson J."/>
            <person name="Pai G."/>
            <person name="Aken S.V."/>
            <person name="Utterback T."/>
            <person name="Reidmuller S."/>
            <person name="Feldblyum T."/>
            <person name="Hsiao J."/>
            <person name="Zismann V."/>
            <person name="Iobst S."/>
            <person name="de Vazeille A.R."/>
            <person name="Buell C.R."/>
            <person name="Ying K."/>
            <person name="Li Y."/>
            <person name="Lu T."/>
            <person name="Huang Y."/>
            <person name="Zhao Q."/>
            <person name="Feng Q."/>
            <person name="Zhang L."/>
            <person name="Zhu J."/>
            <person name="Weng Q."/>
            <person name="Mu J."/>
            <person name="Lu Y."/>
            <person name="Fan D."/>
            <person name="Liu Y."/>
            <person name="Guan J."/>
            <person name="Zhang Y."/>
            <person name="Yu S."/>
            <person name="Liu X."/>
            <person name="Zhang Y."/>
            <person name="Hong G."/>
            <person name="Han B."/>
            <person name="Choisne N."/>
            <person name="Demange N."/>
            <person name="Orjeda G."/>
            <person name="Samain S."/>
            <person name="Cattolico L."/>
            <person name="Pelletier E."/>
            <person name="Couloux A."/>
            <person name="Segurens B."/>
            <person name="Wincker P."/>
            <person name="D'Hont A."/>
            <person name="Scarpelli C."/>
            <person name="Weissenbach J."/>
            <person name="Salanoubat M."/>
            <person name="Quetier F."/>
            <person name="Yu Y."/>
            <person name="Kim H.R."/>
            <person name="Rambo T."/>
            <person name="Currie J."/>
            <person name="Collura K."/>
            <person name="Luo M."/>
            <person name="Yang T."/>
            <person name="Ammiraju J.S.S."/>
            <person name="Engler F."/>
            <person name="Soderlund C."/>
            <person name="Wing R.A."/>
            <person name="Palmer L.E."/>
            <person name="de la Bastide M."/>
            <person name="Spiegel L."/>
            <person name="Nascimento L."/>
            <person name="Zutavern T."/>
            <person name="O'Shaughnessy A."/>
            <person name="Dike S."/>
            <person name="Dedhia N."/>
            <person name="Preston R."/>
            <person name="Balija V."/>
            <person name="McCombie W.R."/>
            <person name="Chow T."/>
            <person name="Chen H."/>
            <person name="Chung M."/>
            <person name="Chen C."/>
            <person name="Shaw J."/>
            <person name="Wu H."/>
            <person name="Hsiao K."/>
            <person name="Chao Y."/>
            <person name="Chu M."/>
            <person name="Cheng C."/>
            <person name="Hour A."/>
            <person name="Lee P."/>
            <person name="Lin S."/>
            <person name="Lin Y."/>
            <person name="Liou J."/>
            <person name="Liu S."/>
            <person name="Hsing Y."/>
            <person name="Raghuvanshi S."/>
            <person name="Mohanty A."/>
            <person name="Bharti A.K."/>
            <person name="Gaur A."/>
            <person name="Gupta V."/>
            <person name="Kumar D."/>
            <person name="Ravi V."/>
            <person name="Vij S."/>
            <person name="Kapur A."/>
            <person name="Khurana P."/>
            <person name="Khurana P."/>
            <person name="Khurana J.P."/>
            <person name="Tyagi A.K."/>
            <person name="Gaikwad K."/>
            <person name="Singh A."/>
            <person name="Dalal V."/>
            <person name="Srivastava S."/>
            <person name="Dixit A."/>
            <person name="Pal A.K."/>
            <person name="Ghazi I.A."/>
            <person name="Yadav M."/>
            <person name="Pandit A."/>
            <person name="Bhargava A."/>
            <person name="Sureshbabu K."/>
            <person name="Batra K."/>
            <person name="Sharma T.R."/>
            <person name="Mohapatra T."/>
            <person name="Singh N.K."/>
            <person name="Messing J."/>
            <person name="Nelson A.B."/>
            <person name="Fuks G."/>
            <person name="Kavchok S."/>
            <person name="Keizer G."/>
            <person name="Linton E."/>
            <person name="Llaca V."/>
            <person name="Song R."/>
            <person name="Tanyolac B."/>
            <person name="Young S."/>
            <person name="Ho-Il K."/>
            <person name="Hahn J.H."/>
            <person name="Sangsakoo G."/>
            <person name="Vanavichit A."/>
            <person name="de Mattos Luiz.A.T."/>
            <person name="Zimmer P.D."/>
            <person name="Malone G."/>
            <person name="Dellagostin O."/>
            <person name="de Oliveira A.C."/>
            <person name="Bevan M."/>
            <person name="Bancroft I."/>
            <person name="Minx P."/>
            <person name="Cordum H."/>
            <person name="Wilson R."/>
            <person name="Cheng Z."/>
            <person name="Jin W."/>
            <person name="Jiang J."/>
            <person name="Leong S.A."/>
            <person name="Iwama H."/>
            <person name="Gojobori T."/>
            <person name="Itoh T."/>
            <person name="Niimura Y."/>
            <person name="Fujii Y."/>
            <person name="Habara T."/>
            <person name="Sakai H."/>
            <person name="Sato Y."/>
            <person name="Wilson G."/>
            <person name="Kumar K."/>
            <person name="McCouch S."/>
            <person name="Juretic N."/>
            <person name="Hoen D."/>
            <person name="Wright S."/>
            <person name="Bruskiewich R."/>
            <person name="Bureau T."/>
            <person name="Miyao A."/>
            <person name="Hirochika H."/>
            <person name="Nishikawa T."/>
            <person name="Kadowaki K."/>
            <person name="Sugiura M."/>
            <person name="Burr B."/>
            <person name="Sasaki T."/>
        </authorList>
    </citation>
    <scope>NUCLEOTIDE SEQUENCE [LARGE SCALE GENOMIC DNA]</scope>
    <source>
        <strain evidence="4">cv. Nipponbare</strain>
    </source>
</reference>
<dbReference type="Pfam" id="PF23467">
    <property type="entry name" value="WWE_5"/>
    <property type="match status" value="1"/>
</dbReference>
<sequence length="213" mass="23796">MEPKNAIALDEHVLDSTIRKRKRVGATQCAEANDAPNLSQNGPKQNLALFPDSTGHKKSKMMCSADDILERYNNFKISGMPVRVMSHQHGGWRDFPEDVVNSVQQSFQLKRPITSAVFQNRHILLDFMQMVCLDSVMAISKPIAWIDDHGKCFSPDSCAGVIPSEPLQHGKNEFLKSFHDLSSSYEAHEHDGMSAAESSMKVVKFLGKIKRAI</sequence>
<evidence type="ECO:0000256" key="1">
    <source>
        <dbReference type="SAM" id="MobiDB-lite"/>
    </source>
</evidence>
<evidence type="ECO:0000259" key="2">
    <source>
        <dbReference type="Pfam" id="PF23467"/>
    </source>
</evidence>
<dbReference type="PANTHER" id="PTHR32263:SF5">
    <property type="entry name" value="INACTIVE POLY [ADP-RIBOSE] POLYMERASE SRO1-RELATED"/>
    <property type="match status" value="1"/>
</dbReference>
<protein>
    <submittedName>
        <fullName evidence="3">Os03g0854800 protein</fullName>
    </submittedName>
</protein>